<protein>
    <submittedName>
        <fullName evidence="14">Cytochrome b reductase 1-like isoform X1</fullName>
    </submittedName>
</protein>
<keyword evidence="7" id="KW-0249">Electron transport</keyword>
<keyword evidence="4" id="KW-0349">Heme</keyword>
<evidence type="ECO:0000256" key="3">
    <source>
        <dbReference type="ARBA" id="ARBA00022448"/>
    </source>
</evidence>
<evidence type="ECO:0000256" key="2">
    <source>
        <dbReference type="ARBA" id="ARBA00004141"/>
    </source>
</evidence>
<sequence length="305" mass="33819">MCSFNTCNSHRVRNYPEICCEDSDEDEDCIDACRKAPPYCVSRRGCFSTFGGVEFIFIVILAAVAFLGAAALIGYYLNTYGVGFRWRKLSTPESETNEASMNMHSFLETLGFITLTGIAITLFRISNCCDRAGMRVIHLVVIIGAGVLIGLATYLAYEIKEHEKKKHFFSAHSWMGLLAIALFLAEVVFGILKFIVLLACGPISCCLRASCRPIHAAFGIGAFWVAVATAVSGMVRTMMSKAQKMTRYSGTAILRNRNITPYIFETDSRDVKNKRVYIANAYISALILSGILVTYAVLSRLWGRR</sequence>
<dbReference type="Pfam" id="PF03188">
    <property type="entry name" value="Cytochrom_B561"/>
    <property type="match status" value="1"/>
</dbReference>
<dbReference type="RefSeq" id="XP_018335595.1">
    <property type="nucleotide sequence ID" value="XM_018480093.2"/>
</dbReference>
<dbReference type="GO" id="GO:0016020">
    <property type="term" value="C:membrane"/>
    <property type="evidence" value="ECO:0007669"/>
    <property type="project" value="UniProtKB-SubCell"/>
</dbReference>
<evidence type="ECO:0000313" key="14">
    <source>
        <dbReference type="RefSeq" id="XP_018335595.1"/>
    </source>
</evidence>
<evidence type="ECO:0000256" key="5">
    <source>
        <dbReference type="ARBA" id="ARBA00022692"/>
    </source>
</evidence>
<dbReference type="PANTHER" id="PTHR10106:SF24">
    <property type="entry name" value="NO EXTENDED MEMORY, ISOFORM A"/>
    <property type="match status" value="1"/>
</dbReference>
<organism evidence="13 14">
    <name type="scientific">Agrilus planipennis</name>
    <name type="common">Emerald ash borer</name>
    <name type="synonym">Agrilus marcopoli</name>
    <dbReference type="NCBI Taxonomy" id="224129"/>
    <lineage>
        <taxon>Eukaryota</taxon>
        <taxon>Metazoa</taxon>
        <taxon>Ecdysozoa</taxon>
        <taxon>Arthropoda</taxon>
        <taxon>Hexapoda</taxon>
        <taxon>Insecta</taxon>
        <taxon>Pterygota</taxon>
        <taxon>Neoptera</taxon>
        <taxon>Endopterygota</taxon>
        <taxon>Coleoptera</taxon>
        <taxon>Polyphaga</taxon>
        <taxon>Elateriformia</taxon>
        <taxon>Buprestoidea</taxon>
        <taxon>Buprestidae</taxon>
        <taxon>Agrilinae</taxon>
        <taxon>Agrilus</taxon>
    </lineage>
</organism>
<dbReference type="AlphaFoldDB" id="A0A1W4XT41"/>
<evidence type="ECO:0000256" key="4">
    <source>
        <dbReference type="ARBA" id="ARBA00022617"/>
    </source>
</evidence>
<comment type="subcellular location">
    <subcellularLocation>
        <location evidence="2">Membrane</location>
        <topology evidence="2">Multi-pass membrane protein</topology>
    </subcellularLocation>
</comment>
<evidence type="ECO:0000256" key="9">
    <source>
        <dbReference type="ARBA" id="ARBA00023004"/>
    </source>
</evidence>
<proteinExistence type="predicted"/>
<feature type="transmembrane region" description="Helical" evidence="11">
    <location>
        <begin position="177"/>
        <end position="201"/>
    </location>
</feature>
<feature type="transmembrane region" description="Helical" evidence="11">
    <location>
        <begin position="53"/>
        <end position="77"/>
    </location>
</feature>
<feature type="transmembrane region" description="Helical" evidence="11">
    <location>
        <begin position="106"/>
        <end position="125"/>
    </location>
</feature>
<accession>A0A1W4XT41</accession>
<evidence type="ECO:0000256" key="11">
    <source>
        <dbReference type="SAM" id="Phobius"/>
    </source>
</evidence>
<feature type="transmembrane region" description="Helical" evidence="11">
    <location>
        <begin position="277"/>
        <end position="298"/>
    </location>
</feature>
<keyword evidence="10 11" id="KW-0472">Membrane</keyword>
<gene>
    <name evidence="14" type="primary">LOC108744370</name>
</gene>
<feature type="transmembrane region" description="Helical" evidence="11">
    <location>
        <begin position="137"/>
        <end position="157"/>
    </location>
</feature>
<keyword evidence="8 11" id="KW-1133">Transmembrane helix</keyword>
<evidence type="ECO:0000256" key="1">
    <source>
        <dbReference type="ARBA" id="ARBA00001970"/>
    </source>
</evidence>
<keyword evidence="6" id="KW-0479">Metal-binding</keyword>
<dbReference type="InterPro" id="IPR043205">
    <property type="entry name" value="CYB561/CYBRD1-like"/>
</dbReference>
<evidence type="ECO:0000256" key="8">
    <source>
        <dbReference type="ARBA" id="ARBA00022989"/>
    </source>
</evidence>
<keyword evidence="5 11" id="KW-0812">Transmembrane</keyword>
<feature type="transmembrane region" description="Helical" evidence="11">
    <location>
        <begin position="213"/>
        <end position="235"/>
    </location>
</feature>
<keyword evidence="9" id="KW-0408">Iron</keyword>
<keyword evidence="13" id="KW-1185">Reference proteome</keyword>
<dbReference type="Gene3D" id="1.20.120.1770">
    <property type="match status" value="1"/>
</dbReference>
<feature type="domain" description="Cytochrome b561" evidence="12">
    <location>
        <begin position="61"/>
        <end position="273"/>
    </location>
</feature>
<dbReference type="PANTHER" id="PTHR10106">
    <property type="entry name" value="CYTOCHROME B561-RELATED"/>
    <property type="match status" value="1"/>
</dbReference>
<dbReference type="GeneID" id="108744370"/>
<dbReference type="GO" id="GO:0046872">
    <property type="term" value="F:metal ion binding"/>
    <property type="evidence" value="ECO:0007669"/>
    <property type="project" value="UniProtKB-KW"/>
</dbReference>
<dbReference type="GO" id="GO:0016491">
    <property type="term" value="F:oxidoreductase activity"/>
    <property type="evidence" value="ECO:0007669"/>
    <property type="project" value="InterPro"/>
</dbReference>
<evidence type="ECO:0000256" key="7">
    <source>
        <dbReference type="ARBA" id="ARBA00022982"/>
    </source>
</evidence>
<evidence type="ECO:0000313" key="13">
    <source>
        <dbReference type="Proteomes" id="UP000192223"/>
    </source>
</evidence>
<dbReference type="SMART" id="SM00665">
    <property type="entry name" value="B561"/>
    <property type="match status" value="1"/>
</dbReference>
<evidence type="ECO:0000256" key="6">
    <source>
        <dbReference type="ARBA" id="ARBA00022723"/>
    </source>
</evidence>
<reference evidence="14" key="1">
    <citation type="submission" date="2025-08" db="UniProtKB">
        <authorList>
            <consortium name="RefSeq"/>
        </authorList>
    </citation>
    <scope>IDENTIFICATION</scope>
    <source>
        <tissue evidence="14">Entire body</tissue>
    </source>
</reference>
<comment type="cofactor">
    <cofactor evidence="1">
        <name>heme b</name>
        <dbReference type="ChEBI" id="CHEBI:60344"/>
    </cofactor>
</comment>
<dbReference type="Proteomes" id="UP000192223">
    <property type="component" value="Unplaced"/>
</dbReference>
<evidence type="ECO:0000259" key="12">
    <source>
        <dbReference type="PROSITE" id="PS50939"/>
    </source>
</evidence>
<dbReference type="KEGG" id="apln:108744370"/>
<keyword evidence="3" id="KW-0813">Transport</keyword>
<evidence type="ECO:0000256" key="10">
    <source>
        <dbReference type="ARBA" id="ARBA00023136"/>
    </source>
</evidence>
<dbReference type="InParanoid" id="A0A1W4XT41"/>
<dbReference type="OrthoDB" id="907479at2759"/>
<name>A0A1W4XT41_AGRPL</name>
<dbReference type="PROSITE" id="PS50939">
    <property type="entry name" value="CYTOCHROME_B561"/>
    <property type="match status" value="1"/>
</dbReference>
<dbReference type="InterPro" id="IPR006593">
    <property type="entry name" value="Cyt_b561/ferric_Rdtase_TM"/>
</dbReference>
<dbReference type="CDD" id="cd08554">
    <property type="entry name" value="Cyt_b561"/>
    <property type="match status" value="1"/>
</dbReference>